<keyword evidence="14 22" id="KW-1133">Transmembrane helix</keyword>
<dbReference type="FunFam" id="3.80.10.10:FF:000041">
    <property type="entry name" value="LRR receptor-like serine/threonine-protein kinase ERECTA"/>
    <property type="match status" value="1"/>
</dbReference>
<keyword evidence="15 22" id="KW-0472">Membrane</keyword>
<dbReference type="InterPro" id="IPR003591">
    <property type="entry name" value="Leu-rich_rpt_typical-subtyp"/>
</dbReference>
<dbReference type="FunFam" id="3.80.10.10:FF:000548">
    <property type="entry name" value="Receptor-like protein kinase HSL1"/>
    <property type="match status" value="1"/>
</dbReference>
<evidence type="ECO:0000256" key="4">
    <source>
        <dbReference type="ARBA" id="ARBA00022475"/>
    </source>
</evidence>
<dbReference type="Pfam" id="PF00069">
    <property type="entry name" value="Pkinase"/>
    <property type="match status" value="1"/>
</dbReference>
<evidence type="ECO:0000256" key="16">
    <source>
        <dbReference type="ARBA" id="ARBA00023170"/>
    </source>
</evidence>
<feature type="transmembrane region" description="Helical" evidence="22">
    <location>
        <begin position="58"/>
        <end position="80"/>
    </location>
</feature>
<evidence type="ECO:0000256" key="8">
    <source>
        <dbReference type="ARBA" id="ARBA00022692"/>
    </source>
</evidence>
<feature type="binding site" evidence="20">
    <location>
        <position position="791"/>
    </location>
    <ligand>
        <name>ATP</name>
        <dbReference type="ChEBI" id="CHEBI:30616"/>
    </ligand>
</feature>
<evidence type="ECO:0000256" key="17">
    <source>
        <dbReference type="ARBA" id="ARBA00023180"/>
    </source>
</evidence>
<dbReference type="FunFam" id="1.10.510.10:FF:000714">
    <property type="entry name" value="Kinase family with leucine-rich repeat domain-containing protein"/>
    <property type="match status" value="1"/>
</dbReference>
<evidence type="ECO:0000256" key="3">
    <source>
        <dbReference type="ARBA" id="ARBA00012513"/>
    </source>
</evidence>
<evidence type="ECO:0000256" key="5">
    <source>
        <dbReference type="ARBA" id="ARBA00022527"/>
    </source>
</evidence>
<sequence length="1094" mass="117207">MSVGPTPKTVDLTSPLLFHTYISPSHPCTPLITPHPQPQLAAREETGSATKRIMSNTYLPLLPALVAGVLLLAAGCAAAAGDRDTLVAIRKGWGNPRHLASWDPASAAAADHCSWEGVTCSNATTGGGGGAGVVTELSLHDMNLTGTVPAAVCDLASLTRLDLSNNQLTGAFPAAALSRCARLRFLDLANNALDGALPQHFGRLSPAMEHLNLSSNRLSGAVPPEVAALPALRSLLLDTNRFTGAYPAAEIANLTALERLTLADNAFAPAPVPPAFAKLTKLTYLWMSKMNITGEIPEAFSSLTELTLLDMSGNKLTGAIPAWVFRHQKLERLYLYENSLSGELPRNVTTANLVEIDLSSNQLGGEISEDFGNLKNLSLLFLYFNKVTGAIPASIGRLPNLTDLRLFGNELSGELPPELGKNSPLANFEVSNNNLSGALPETLCANGKLFDIVVFNNSFSGELPANLGDCVLLNNLMLYNNRFTGDFPEKIWSFQKLTTVMIQNNGFTGALPAEISTNISRIEMGNNMFSGSIPTSATKLTVFRAENNLLAGELPADMSNLTDLTDFSVPGNRISGSIPASIRLLVKLNSLNLSSNRISGVIPPASFGTLPALTILDLSGNELTGDIPADLGYLNFNSLNMSSNRLTGEVPLTLQGAAYDRSFLGNSLCARPGSGTNLPTCPGGGGGGGGHDELSKGLIVLFSMLAGIVLVGSAGIAWLLLRRRKDSQDVTDWKMTQFTPLDFSESDVLGNIREENVIGSGGSGKVYRIHLASRGGGGATATAGRMVAVKKIWNARKLDAKLDKEFEAEVTVLGNIRHNNIVKLLCCISSQDAKLLVYEYMENGSLDRWLHHRDRDGAPAPLDWPTRLAIAVDAARGLSYMHHDCAQAIVHRDVKSSNILLDPEFQAKIADFGLARMLVKSGEPESVSAIGGTFGYMAPEYGYSKRVNEKVDVYSFGVVLLELTTGKVANDAAADFCLAEWAWRRYQKGPPFDDVIDADIREQASLPDIMSVFTLGVICTGENPPARPSMKEVLHHLIRCDRMSAQGPEACQLDYVDGAAPLLEAKKGSRRRSSESGRWDDDDDDSGNFVVHVV</sequence>
<protein>
    <recommendedName>
        <fullName evidence="3">non-specific serine/threonine protein kinase</fullName>
        <ecNumber evidence="3">2.7.11.1</ecNumber>
    </recommendedName>
</protein>
<evidence type="ECO:0000256" key="13">
    <source>
        <dbReference type="ARBA" id="ARBA00022840"/>
    </source>
</evidence>
<dbReference type="Gramene" id="OGLUM06G19470.3">
    <property type="protein sequence ID" value="OGLUM06G19470.3"/>
    <property type="gene ID" value="OGLUM06G19470"/>
</dbReference>
<dbReference type="AlphaFoldDB" id="A0A0E0AAV6"/>
<name>A0A0E0AAV6_9ORYZ</name>
<evidence type="ECO:0000256" key="18">
    <source>
        <dbReference type="ARBA" id="ARBA00047899"/>
    </source>
</evidence>
<reference evidence="24" key="2">
    <citation type="submission" date="2018-05" db="EMBL/GenBank/DDBJ databases">
        <title>OgluRS3 (Oryza glumaepatula Reference Sequence Version 3).</title>
        <authorList>
            <person name="Zhang J."/>
            <person name="Kudrna D."/>
            <person name="Lee S."/>
            <person name="Talag J."/>
            <person name="Welchert J."/>
            <person name="Wing R.A."/>
        </authorList>
    </citation>
    <scope>NUCLEOTIDE SEQUENCE [LARGE SCALE GENOMIC DNA]</scope>
</reference>
<evidence type="ECO:0000256" key="6">
    <source>
        <dbReference type="ARBA" id="ARBA00022614"/>
    </source>
</evidence>
<keyword evidence="9" id="KW-0732">Signal</keyword>
<dbReference type="PANTHER" id="PTHR48056:SF29">
    <property type="entry name" value="RECEPTOR-LIKE PROTEIN KINASE HSL1"/>
    <property type="match status" value="1"/>
</dbReference>
<keyword evidence="13 20" id="KW-0067">ATP-binding</keyword>
<evidence type="ECO:0000313" key="24">
    <source>
        <dbReference type="EnsemblPlants" id="OGLUM06G19470.2"/>
    </source>
</evidence>
<dbReference type="PANTHER" id="PTHR48056">
    <property type="entry name" value="LRR RECEPTOR-LIKE SERINE/THREONINE-PROTEIN KINASE-RELATED"/>
    <property type="match status" value="1"/>
</dbReference>
<dbReference type="PROSITE" id="PS00108">
    <property type="entry name" value="PROTEIN_KINASE_ST"/>
    <property type="match status" value="1"/>
</dbReference>
<dbReference type="SUPFAM" id="SSF56112">
    <property type="entry name" value="Protein kinase-like (PK-like)"/>
    <property type="match status" value="1"/>
</dbReference>
<dbReference type="SUPFAM" id="SSF52058">
    <property type="entry name" value="L domain-like"/>
    <property type="match status" value="1"/>
</dbReference>
<evidence type="ECO:0000256" key="2">
    <source>
        <dbReference type="ARBA" id="ARBA00008684"/>
    </source>
</evidence>
<evidence type="ECO:0000256" key="14">
    <source>
        <dbReference type="ARBA" id="ARBA00022989"/>
    </source>
</evidence>
<keyword evidence="25" id="KW-1185">Reference proteome</keyword>
<dbReference type="SUPFAM" id="SSF52047">
    <property type="entry name" value="RNI-like"/>
    <property type="match status" value="1"/>
</dbReference>
<organism evidence="24">
    <name type="scientific">Oryza glumipatula</name>
    <dbReference type="NCBI Taxonomy" id="40148"/>
    <lineage>
        <taxon>Eukaryota</taxon>
        <taxon>Viridiplantae</taxon>
        <taxon>Streptophyta</taxon>
        <taxon>Embryophyta</taxon>
        <taxon>Tracheophyta</taxon>
        <taxon>Spermatophyta</taxon>
        <taxon>Magnoliopsida</taxon>
        <taxon>Liliopsida</taxon>
        <taxon>Poales</taxon>
        <taxon>Poaceae</taxon>
        <taxon>BOP clade</taxon>
        <taxon>Oryzoideae</taxon>
        <taxon>Oryzeae</taxon>
        <taxon>Oryzinae</taxon>
        <taxon>Oryza</taxon>
    </lineage>
</organism>
<dbReference type="PROSITE" id="PS50011">
    <property type="entry name" value="PROTEIN_KINASE_DOM"/>
    <property type="match status" value="1"/>
</dbReference>
<keyword evidence="10" id="KW-0677">Repeat</keyword>
<dbReference type="InterPro" id="IPR032675">
    <property type="entry name" value="LRR_dom_sf"/>
</dbReference>
<keyword evidence="8 22" id="KW-0812">Transmembrane</keyword>
<evidence type="ECO:0000256" key="20">
    <source>
        <dbReference type="PROSITE-ProRule" id="PRU10141"/>
    </source>
</evidence>
<evidence type="ECO:0000256" key="1">
    <source>
        <dbReference type="ARBA" id="ARBA00004162"/>
    </source>
</evidence>
<dbReference type="SMART" id="SM00369">
    <property type="entry name" value="LRR_TYP"/>
    <property type="match status" value="6"/>
</dbReference>
<feature type="compositionally biased region" description="Basic and acidic residues" evidence="21">
    <location>
        <begin position="1066"/>
        <end position="1079"/>
    </location>
</feature>
<dbReference type="Gramene" id="OGLUM06G19470.1">
    <property type="protein sequence ID" value="OGLUM06G19470.1"/>
    <property type="gene ID" value="OGLUM06G19470"/>
</dbReference>
<dbReference type="EnsemblPlants" id="OGLUM06G19470.1">
    <property type="protein sequence ID" value="OGLUM06G19470.1"/>
    <property type="gene ID" value="OGLUM06G19470"/>
</dbReference>
<comment type="catalytic activity">
    <reaction evidence="18">
        <text>L-threonyl-[protein] + ATP = O-phospho-L-threonyl-[protein] + ADP + H(+)</text>
        <dbReference type="Rhea" id="RHEA:46608"/>
        <dbReference type="Rhea" id="RHEA-COMP:11060"/>
        <dbReference type="Rhea" id="RHEA-COMP:11605"/>
        <dbReference type="ChEBI" id="CHEBI:15378"/>
        <dbReference type="ChEBI" id="CHEBI:30013"/>
        <dbReference type="ChEBI" id="CHEBI:30616"/>
        <dbReference type="ChEBI" id="CHEBI:61977"/>
        <dbReference type="ChEBI" id="CHEBI:456216"/>
        <dbReference type="EC" id="2.7.11.1"/>
    </reaction>
</comment>
<dbReference type="InterPro" id="IPR050647">
    <property type="entry name" value="Plant_LRR-RLKs"/>
</dbReference>
<comment type="similarity">
    <text evidence="2">Belongs to the protein kinase superfamily. Ser/Thr protein kinase family.</text>
</comment>
<evidence type="ECO:0000256" key="11">
    <source>
        <dbReference type="ARBA" id="ARBA00022741"/>
    </source>
</evidence>
<evidence type="ECO:0000256" key="10">
    <source>
        <dbReference type="ARBA" id="ARBA00022737"/>
    </source>
</evidence>
<keyword evidence="16" id="KW-0675">Receptor</keyword>
<dbReference type="STRING" id="40148.A0A0E0AAV6"/>
<dbReference type="EC" id="2.7.11.1" evidence="3"/>
<feature type="transmembrane region" description="Helical" evidence="22">
    <location>
        <begin position="698"/>
        <end position="721"/>
    </location>
</feature>
<dbReference type="EnsemblPlants" id="OGLUM06G19470.3">
    <property type="protein sequence ID" value="OGLUM06G19470.3"/>
    <property type="gene ID" value="OGLUM06G19470"/>
</dbReference>
<dbReference type="Gramene" id="OGLUM06G19470.2">
    <property type="protein sequence ID" value="OGLUM06G19470.2"/>
    <property type="gene ID" value="OGLUM06G19470"/>
</dbReference>
<evidence type="ECO:0000256" key="19">
    <source>
        <dbReference type="ARBA" id="ARBA00048679"/>
    </source>
</evidence>
<dbReference type="GO" id="GO:0005524">
    <property type="term" value="F:ATP binding"/>
    <property type="evidence" value="ECO:0007669"/>
    <property type="project" value="UniProtKB-UniRule"/>
</dbReference>
<accession>A0A0E0AAV6</accession>
<keyword evidence="7" id="KW-0808">Transferase</keyword>
<dbReference type="CDD" id="cd14066">
    <property type="entry name" value="STKc_IRAK"/>
    <property type="match status" value="1"/>
</dbReference>
<reference evidence="24" key="1">
    <citation type="submission" date="2015-04" db="UniProtKB">
        <authorList>
            <consortium name="EnsemblPlants"/>
        </authorList>
    </citation>
    <scope>IDENTIFICATION</scope>
</reference>
<dbReference type="Pfam" id="PF00560">
    <property type="entry name" value="LRR_1"/>
    <property type="match status" value="5"/>
</dbReference>
<dbReference type="InterPro" id="IPR001611">
    <property type="entry name" value="Leu-rich_rpt"/>
</dbReference>
<evidence type="ECO:0000256" key="15">
    <source>
        <dbReference type="ARBA" id="ARBA00023136"/>
    </source>
</evidence>
<keyword evidence="6" id="KW-0433">Leucine-rich repeat</keyword>
<dbReference type="InterPro" id="IPR013210">
    <property type="entry name" value="LRR_N_plant-typ"/>
</dbReference>
<dbReference type="InterPro" id="IPR017441">
    <property type="entry name" value="Protein_kinase_ATP_BS"/>
</dbReference>
<dbReference type="InterPro" id="IPR011009">
    <property type="entry name" value="Kinase-like_dom_sf"/>
</dbReference>
<feature type="domain" description="Protein kinase" evidence="23">
    <location>
        <begin position="752"/>
        <end position="1038"/>
    </location>
</feature>
<proteinExistence type="inferred from homology"/>
<evidence type="ECO:0000256" key="9">
    <source>
        <dbReference type="ARBA" id="ARBA00022729"/>
    </source>
</evidence>
<dbReference type="FunFam" id="3.80.10.10:FF:000642">
    <property type="entry name" value="Leucine-rich receptor-like protein kinase family protein"/>
    <property type="match status" value="1"/>
</dbReference>
<evidence type="ECO:0000256" key="7">
    <source>
        <dbReference type="ARBA" id="ARBA00022679"/>
    </source>
</evidence>
<evidence type="ECO:0000256" key="22">
    <source>
        <dbReference type="SAM" id="Phobius"/>
    </source>
</evidence>
<keyword evidence="11 20" id="KW-0547">Nucleotide-binding</keyword>
<dbReference type="GO" id="GO:0005886">
    <property type="term" value="C:plasma membrane"/>
    <property type="evidence" value="ECO:0007669"/>
    <property type="project" value="UniProtKB-SubCell"/>
</dbReference>
<dbReference type="FunFam" id="3.80.10.10:FF:000221">
    <property type="entry name" value="Leucine-rich repeat receptor-like protein kinase PXL1"/>
    <property type="match status" value="1"/>
</dbReference>
<dbReference type="Pfam" id="PF08263">
    <property type="entry name" value="LRRNT_2"/>
    <property type="match status" value="1"/>
</dbReference>
<dbReference type="EnsemblPlants" id="OGLUM06G19470.2">
    <property type="protein sequence ID" value="OGLUM06G19470.2"/>
    <property type="gene ID" value="OGLUM06G19470"/>
</dbReference>
<evidence type="ECO:0000313" key="25">
    <source>
        <dbReference type="Proteomes" id="UP000026961"/>
    </source>
</evidence>
<dbReference type="SMART" id="SM00220">
    <property type="entry name" value="S_TKc"/>
    <property type="match status" value="1"/>
</dbReference>
<dbReference type="Gene3D" id="3.80.10.10">
    <property type="entry name" value="Ribonuclease Inhibitor"/>
    <property type="match status" value="5"/>
</dbReference>
<dbReference type="Proteomes" id="UP000026961">
    <property type="component" value="Chromosome 6"/>
</dbReference>
<evidence type="ECO:0000256" key="12">
    <source>
        <dbReference type="ARBA" id="ARBA00022777"/>
    </source>
</evidence>
<dbReference type="InterPro" id="IPR008271">
    <property type="entry name" value="Ser/Thr_kinase_AS"/>
</dbReference>
<dbReference type="Pfam" id="PF13855">
    <property type="entry name" value="LRR_8"/>
    <property type="match status" value="2"/>
</dbReference>
<keyword evidence="17" id="KW-0325">Glycoprotein</keyword>
<dbReference type="GO" id="GO:0004674">
    <property type="term" value="F:protein serine/threonine kinase activity"/>
    <property type="evidence" value="ECO:0007669"/>
    <property type="project" value="UniProtKB-KW"/>
</dbReference>
<evidence type="ECO:0000256" key="21">
    <source>
        <dbReference type="SAM" id="MobiDB-lite"/>
    </source>
</evidence>
<keyword evidence="12" id="KW-0418">Kinase</keyword>
<dbReference type="eggNOG" id="ENOG502QQPF">
    <property type="taxonomic scope" value="Eukaryota"/>
</dbReference>
<dbReference type="FunFam" id="3.30.200.20:FF:000512">
    <property type="entry name" value="Receptor-like protein kinase HSL1"/>
    <property type="match status" value="1"/>
</dbReference>
<feature type="region of interest" description="Disordered" evidence="21">
    <location>
        <begin position="1066"/>
        <end position="1087"/>
    </location>
</feature>
<evidence type="ECO:0000259" key="23">
    <source>
        <dbReference type="PROSITE" id="PS50011"/>
    </source>
</evidence>
<comment type="catalytic activity">
    <reaction evidence="19">
        <text>L-seryl-[protein] + ATP = O-phospho-L-seryl-[protein] + ADP + H(+)</text>
        <dbReference type="Rhea" id="RHEA:17989"/>
        <dbReference type="Rhea" id="RHEA-COMP:9863"/>
        <dbReference type="Rhea" id="RHEA-COMP:11604"/>
        <dbReference type="ChEBI" id="CHEBI:15378"/>
        <dbReference type="ChEBI" id="CHEBI:29999"/>
        <dbReference type="ChEBI" id="CHEBI:30616"/>
        <dbReference type="ChEBI" id="CHEBI:83421"/>
        <dbReference type="ChEBI" id="CHEBI:456216"/>
        <dbReference type="EC" id="2.7.11.1"/>
    </reaction>
</comment>
<keyword evidence="4" id="KW-1003">Cell membrane</keyword>
<dbReference type="Gene3D" id="1.10.510.10">
    <property type="entry name" value="Transferase(Phosphotransferase) domain 1"/>
    <property type="match status" value="1"/>
</dbReference>
<comment type="subcellular location">
    <subcellularLocation>
        <location evidence="1">Cell membrane</location>
        <topology evidence="1">Single-pass membrane protein</topology>
    </subcellularLocation>
</comment>
<dbReference type="PRINTS" id="PR00019">
    <property type="entry name" value="LEURICHRPT"/>
</dbReference>
<keyword evidence="5" id="KW-0723">Serine/threonine-protein kinase</keyword>
<dbReference type="PROSITE" id="PS00107">
    <property type="entry name" value="PROTEIN_KINASE_ATP"/>
    <property type="match status" value="1"/>
</dbReference>
<dbReference type="GO" id="GO:0033612">
    <property type="term" value="F:receptor serine/threonine kinase binding"/>
    <property type="evidence" value="ECO:0007669"/>
    <property type="project" value="TreeGrafter"/>
</dbReference>
<dbReference type="Gene3D" id="3.30.200.20">
    <property type="entry name" value="Phosphorylase Kinase, domain 1"/>
    <property type="match status" value="1"/>
</dbReference>
<dbReference type="InterPro" id="IPR000719">
    <property type="entry name" value="Prot_kinase_dom"/>
</dbReference>
<dbReference type="HOGENOM" id="CLU_000288_22_1_1"/>